<feature type="region of interest" description="Disordered" evidence="1">
    <location>
        <begin position="27"/>
        <end position="68"/>
    </location>
</feature>
<evidence type="ECO:0000313" key="2">
    <source>
        <dbReference type="EMBL" id="EFJ39154.1"/>
    </source>
</evidence>
<feature type="non-terminal residue" evidence="2">
    <location>
        <position position="105"/>
    </location>
</feature>
<sequence>AFCRDRDRDDFHRLWVNFLAPNSPQRLLAASQRPAPPSSLPTAAHAHLAQQPLQQPQHPQLGSVLTGQSSSMGAIPTLLLSTNGASMADRLDLYGAFASYLREQQ</sequence>
<dbReference type="OrthoDB" id="548082at2759"/>
<evidence type="ECO:0000313" key="3">
    <source>
        <dbReference type="Proteomes" id="UP000001058"/>
    </source>
</evidence>
<name>D8UM95_VOLCA</name>
<feature type="non-terminal residue" evidence="2">
    <location>
        <position position="1"/>
    </location>
</feature>
<reference evidence="2 3" key="1">
    <citation type="journal article" date="2010" name="Science">
        <title>Genomic analysis of organismal complexity in the multicellular green alga Volvox carteri.</title>
        <authorList>
            <person name="Prochnik S.E."/>
            <person name="Umen J."/>
            <person name="Nedelcu A.M."/>
            <person name="Hallmann A."/>
            <person name="Miller S.M."/>
            <person name="Nishii I."/>
            <person name="Ferris P."/>
            <person name="Kuo A."/>
            <person name="Mitros T."/>
            <person name="Fritz-Laylin L.K."/>
            <person name="Hellsten U."/>
            <person name="Chapman J."/>
            <person name="Simakov O."/>
            <person name="Rensing S.A."/>
            <person name="Terry A."/>
            <person name="Pangilinan J."/>
            <person name="Kapitonov V."/>
            <person name="Jurka J."/>
            <person name="Salamov A."/>
            <person name="Shapiro H."/>
            <person name="Schmutz J."/>
            <person name="Grimwood J."/>
            <person name="Lindquist E."/>
            <person name="Lucas S."/>
            <person name="Grigoriev I.V."/>
            <person name="Schmitt R."/>
            <person name="Kirk D."/>
            <person name="Rokhsar D.S."/>
        </authorList>
    </citation>
    <scope>NUCLEOTIDE SEQUENCE [LARGE SCALE GENOMIC DNA]</scope>
    <source>
        <strain evidence="3">f. Nagariensis / Eve</strain>
    </source>
</reference>
<dbReference type="GeneID" id="9614737"/>
<dbReference type="KEGG" id="vcn:VOLCADRAFT_101301"/>
<dbReference type="InParanoid" id="D8UM95"/>
<dbReference type="AlphaFoldDB" id="D8UM95"/>
<dbReference type="RefSeq" id="XP_002959781.1">
    <property type="nucleotide sequence ID" value="XM_002959735.1"/>
</dbReference>
<organism evidence="3">
    <name type="scientific">Volvox carteri f. nagariensis</name>
    <dbReference type="NCBI Taxonomy" id="3068"/>
    <lineage>
        <taxon>Eukaryota</taxon>
        <taxon>Viridiplantae</taxon>
        <taxon>Chlorophyta</taxon>
        <taxon>core chlorophytes</taxon>
        <taxon>Chlorophyceae</taxon>
        <taxon>CS clade</taxon>
        <taxon>Chlamydomonadales</taxon>
        <taxon>Volvocaceae</taxon>
        <taxon>Volvox</taxon>
    </lineage>
</organism>
<keyword evidence="3" id="KW-1185">Reference proteome</keyword>
<proteinExistence type="predicted"/>
<accession>D8UM95</accession>
<evidence type="ECO:0000256" key="1">
    <source>
        <dbReference type="SAM" id="MobiDB-lite"/>
    </source>
</evidence>
<gene>
    <name evidence="2" type="ORF">VOLCADRAFT_101301</name>
</gene>
<dbReference type="Proteomes" id="UP000001058">
    <property type="component" value="Unassembled WGS sequence"/>
</dbReference>
<dbReference type="eggNOG" id="KOG2538">
    <property type="taxonomic scope" value="Eukaryota"/>
</dbReference>
<feature type="compositionally biased region" description="Low complexity" evidence="1">
    <location>
        <begin position="43"/>
        <end position="61"/>
    </location>
</feature>
<dbReference type="EMBL" id="GL378937">
    <property type="protein sequence ID" value="EFJ39154.1"/>
    <property type="molecule type" value="Genomic_DNA"/>
</dbReference>
<protein>
    <submittedName>
        <fullName evidence="2">Uncharacterized protein</fullName>
    </submittedName>
</protein>